<protein>
    <submittedName>
        <fullName evidence="2">Uncharacterized protein</fullName>
    </submittedName>
</protein>
<evidence type="ECO:0000313" key="2">
    <source>
        <dbReference type="EMBL" id="GHI87421.1"/>
    </source>
</evidence>
<dbReference type="EMBL" id="BNEE01000006">
    <property type="protein sequence ID" value="GHI87421.1"/>
    <property type="molecule type" value="Genomic_DNA"/>
</dbReference>
<dbReference type="Proteomes" id="UP000600026">
    <property type="component" value="Unassembled WGS sequence"/>
</dbReference>
<keyword evidence="3" id="KW-1185">Reference proteome</keyword>
<reference evidence="2" key="1">
    <citation type="submission" date="2020-09" db="EMBL/GenBank/DDBJ databases">
        <title>Whole genome shotgun sequence of Streptomyces xanthophaeus NBRC 12829.</title>
        <authorList>
            <person name="Komaki H."/>
            <person name="Tamura T."/>
        </authorList>
    </citation>
    <scope>NUCLEOTIDE SEQUENCE</scope>
    <source>
        <strain evidence="2">NBRC 12829</strain>
    </source>
</reference>
<evidence type="ECO:0000313" key="3">
    <source>
        <dbReference type="Proteomes" id="UP000600026"/>
    </source>
</evidence>
<organism evidence="2 3">
    <name type="scientific">Streptomyces xanthophaeus</name>
    <dbReference type="NCBI Taxonomy" id="67385"/>
    <lineage>
        <taxon>Bacteria</taxon>
        <taxon>Bacillati</taxon>
        <taxon>Actinomycetota</taxon>
        <taxon>Actinomycetes</taxon>
        <taxon>Kitasatosporales</taxon>
        <taxon>Streptomycetaceae</taxon>
        <taxon>Streptomyces</taxon>
    </lineage>
</organism>
<dbReference type="AlphaFoldDB" id="A0A919GZ94"/>
<proteinExistence type="predicted"/>
<feature type="compositionally biased region" description="Low complexity" evidence="1">
    <location>
        <begin position="55"/>
        <end position="75"/>
    </location>
</feature>
<evidence type="ECO:0000256" key="1">
    <source>
        <dbReference type="SAM" id="MobiDB-lite"/>
    </source>
</evidence>
<name>A0A919GZ94_9ACTN</name>
<sequence length="233" mass="22551">MLFVGVLFVGVRALHTRGPVPVPAEVGVRTFRAVAATVLSAVVLAGCGASGTGGDDAPAASAPAPQPAPGGSTPAGPGPGSGPGGTGASGTTGPGGSSGPATPAPPEATGAPATPAGTPSAAETLVRVSRSGGFAGDTHTLLVKGDGSWTRLDRLAKPEGAGKLSDAGLARLRTALREADFSRLPRISTGGPKVFDGFSFAFVHGGHEVAGAQESLPPVLTKVLEALPPFTAG</sequence>
<gene>
    <name evidence="2" type="ORF">Sxan_47850</name>
</gene>
<comment type="caution">
    <text evidence="2">The sequence shown here is derived from an EMBL/GenBank/DDBJ whole genome shotgun (WGS) entry which is preliminary data.</text>
</comment>
<feature type="region of interest" description="Disordered" evidence="1">
    <location>
        <begin position="51"/>
        <end position="120"/>
    </location>
</feature>
<feature type="compositionally biased region" description="Low complexity" evidence="1">
    <location>
        <begin position="107"/>
        <end position="120"/>
    </location>
</feature>
<feature type="compositionally biased region" description="Gly residues" evidence="1">
    <location>
        <begin position="78"/>
        <end position="98"/>
    </location>
</feature>
<accession>A0A919GZ94</accession>